<dbReference type="Gene3D" id="3.20.20.70">
    <property type="entry name" value="Aldolase class I"/>
    <property type="match status" value="1"/>
</dbReference>
<dbReference type="GO" id="GO:0016491">
    <property type="term" value="F:oxidoreductase activity"/>
    <property type="evidence" value="ECO:0007669"/>
    <property type="project" value="UniProtKB-KW"/>
</dbReference>
<keyword evidence="1" id="KW-0285">Flavoprotein</keyword>
<evidence type="ECO:0000313" key="5">
    <source>
        <dbReference type="Proteomes" id="UP000050920"/>
    </source>
</evidence>
<dbReference type="CDD" id="cd04735">
    <property type="entry name" value="OYE_like_4_FMN"/>
    <property type="match status" value="1"/>
</dbReference>
<dbReference type="Proteomes" id="UP000050920">
    <property type="component" value="Unassembled WGS sequence"/>
</dbReference>
<dbReference type="AlphaFoldDB" id="A0A0R2NTZ8"/>
<keyword evidence="5" id="KW-1185">Reference proteome</keyword>
<reference evidence="4 5" key="1">
    <citation type="journal article" date="2015" name="Genome Announc.">
        <title>Expanding the biotechnology potential of lactobacilli through comparative genomics of 213 strains and associated genera.</title>
        <authorList>
            <person name="Sun Z."/>
            <person name="Harris H.M."/>
            <person name="McCann A."/>
            <person name="Guo C."/>
            <person name="Argimon S."/>
            <person name="Zhang W."/>
            <person name="Yang X."/>
            <person name="Jeffery I.B."/>
            <person name="Cooney J.C."/>
            <person name="Kagawa T.F."/>
            <person name="Liu W."/>
            <person name="Song Y."/>
            <person name="Salvetti E."/>
            <person name="Wrobel A."/>
            <person name="Rasinkangas P."/>
            <person name="Parkhill J."/>
            <person name="Rea M.C."/>
            <person name="O'Sullivan O."/>
            <person name="Ritari J."/>
            <person name="Douillard F.P."/>
            <person name="Paul Ross R."/>
            <person name="Yang R."/>
            <person name="Briner A.E."/>
            <person name="Felis G.E."/>
            <person name="de Vos W.M."/>
            <person name="Barrangou R."/>
            <person name="Klaenhammer T.R."/>
            <person name="Caufield P.W."/>
            <person name="Cui Y."/>
            <person name="Zhang H."/>
            <person name="O'Toole P.W."/>
        </authorList>
    </citation>
    <scope>NUCLEOTIDE SEQUENCE [LARGE SCALE GENOMIC DNA]</scope>
    <source>
        <strain evidence="4 5">DSM 21115</strain>
    </source>
</reference>
<evidence type="ECO:0000313" key="4">
    <source>
        <dbReference type="EMBL" id="KRO29151.1"/>
    </source>
</evidence>
<dbReference type="InterPro" id="IPR001155">
    <property type="entry name" value="OxRdtase_FMN_N"/>
</dbReference>
<proteinExistence type="predicted"/>
<dbReference type="InterPro" id="IPR013785">
    <property type="entry name" value="Aldolase_TIM"/>
</dbReference>
<evidence type="ECO:0000259" key="3">
    <source>
        <dbReference type="Pfam" id="PF00724"/>
    </source>
</evidence>
<dbReference type="SUPFAM" id="SSF51395">
    <property type="entry name" value="FMN-linked oxidoreductases"/>
    <property type="match status" value="1"/>
</dbReference>
<dbReference type="EMBL" id="AYGX02000017">
    <property type="protein sequence ID" value="KRO29151.1"/>
    <property type="molecule type" value="Genomic_DNA"/>
</dbReference>
<name>A0A0R2NTZ8_9LACO</name>
<comment type="caution">
    <text evidence="4">The sequence shown here is derived from an EMBL/GenBank/DDBJ whole genome shotgun (WGS) entry which is preliminary data.</text>
</comment>
<dbReference type="PANTHER" id="PTHR43656">
    <property type="entry name" value="BINDING OXIDOREDUCTASE, PUTATIVE (AFU_ORTHOLOGUE AFUA_2G08260)-RELATED"/>
    <property type="match status" value="1"/>
</dbReference>
<dbReference type="Pfam" id="PF00724">
    <property type="entry name" value="Oxidored_FMN"/>
    <property type="match status" value="1"/>
</dbReference>
<gene>
    <name evidence="4" type="ORF">DY78_GL001316</name>
</gene>
<evidence type="ECO:0000256" key="2">
    <source>
        <dbReference type="ARBA" id="ARBA00023002"/>
    </source>
</evidence>
<organism evidence="4 5">
    <name type="scientific">Lactiplantibacillus fabifermentans DSM 21115</name>
    <dbReference type="NCBI Taxonomy" id="1413187"/>
    <lineage>
        <taxon>Bacteria</taxon>
        <taxon>Bacillati</taxon>
        <taxon>Bacillota</taxon>
        <taxon>Bacilli</taxon>
        <taxon>Lactobacillales</taxon>
        <taxon>Lactobacillaceae</taxon>
        <taxon>Lactiplantibacillus</taxon>
    </lineage>
</organism>
<sequence length="370" mass="40918">MTEFTDELTLKSGVTLKNRLMMSPMTTRQSFFDGQVTTDEINYYERRAHGVGAIITGAANVQDGGKGWPGELSIAHDTMIPRLHELATAIQGAGAKAIVQIVHAGRMTDQATLSGVQTVSASAIPAARPNAETPRAMTDTEVQATITAFGEATRRAIQAGFDGIELHGANTYLIQQFFSPHSNRRTDNWGGDREKRTHFIKAMLDSVFAAVRQYADRPFIVGYRVSPEEFETPGIRFADTLYLIDELAQYDLDYLHVSLNNYDRVARADDYQAQSILAYVKDYVNGRLPVMGVGQVRNRADVTNVLAHADLVAVGEQLLFDPDFANKLMTGRDAEVLTGTFEQLFAQQRDQFSLPLADFLAARYQSTPNI</sequence>
<keyword evidence="2" id="KW-0560">Oxidoreductase</keyword>
<protein>
    <submittedName>
        <fullName evidence="4">Oxidoreductase</fullName>
    </submittedName>
</protein>
<dbReference type="PANTHER" id="PTHR43656:SF2">
    <property type="entry name" value="BINDING OXIDOREDUCTASE, PUTATIVE (AFU_ORTHOLOGUE AFUA_2G08260)-RELATED"/>
    <property type="match status" value="1"/>
</dbReference>
<dbReference type="RefSeq" id="WP_024626083.1">
    <property type="nucleotide sequence ID" value="NZ_AYGX02000017.1"/>
</dbReference>
<accession>A0A0R2NTZ8</accession>
<dbReference type="InterPro" id="IPR051799">
    <property type="entry name" value="NADH_flavin_oxidoreductase"/>
</dbReference>
<evidence type="ECO:0000256" key="1">
    <source>
        <dbReference type="ARBA" id="ARBA00022630"/>
    </source>
</evidence>
<dbReference type="GO" id="GO:0010181">
    <property type="term" value="F:FMN binding"/>
    <property type="evidence" value="ECO:0007669"/>
    <property type="project" value="InterPro"/>
</dbReference>
<feature type="domain" description="NADH:flavin oxidoreductase/NADH oxidase N-terminal" evidence="3">
    <location>
        <begin position="8"/>
        <end position="333"/>
    </location>
</feature>